<accession>A0AC35TSK0</accession>
<name>A0AC35TSK0_9BILA</name>
<evidence type="ECO:0000313" key="1">
    <source>
        <dbReference type="Proteomes" id="UP000095286"/>
    </source>
</evidence>
<evidence type="ECO:0000313" key="2">
    <source>
        <dbReference type="WBParaSite" id="RSKR_0000408700.1"/>
    </source>
</evidence>
<sequence length="172" mass="19782">MIVLKSDLPNNTRIYLLHHPVTKEFTMLAEENVWTRRQKSFQDLKSVGVIYNLPKCPLANKYARHMSLKEDGMASDVDKGKAVEATYSKEIYDEQTALAMKHCIAESHPEFKNRLSTVMLLADEDTVNASGISFRNDLINDHEVYAIKKTFAQSEFNLIEADKFERIQLQNQ</sequence>
<dbReference type="Proteomes" id="UP000095286">
    <property type="component" value="Unplaced"/>
</dbReference>
<dbReference type="WBParaSite" id="RSKR_0000408700.1">
    <property type="protein sequence ID" value="RSKR_0000408700.1"/>
    <property type="gene ID" value="RSKR_0000408700"/>
</dbReference>
<reference evidence="2" key="1">
    <citation type="submission" date="2016-11" db="UniProtKB">
        <authorList>
            <consortium name="WormBaseParasite"/>
        </authorList>
    </citation>
    <scope>IDENTIFICATION</scope>
    <source>
        <strain evidence="2">KR3021</strain>
    </source>
</reference>
<organism evidence="1 2">
    <name type="scientific">Rhabditophanes sp. KR3021</name>
    <dbReference type="NCBI Taxonomy" id="114890"/>
    <lineage>
        <taxon>Eukaryota</taxon>
        <taxon>Metazoa</taxon>
        <taxon>Ecdysozoa</taxon>
        <taxon>Nematoda</taxon>
        <taxon>Chromadorea</taxon>
        <taxon>Rhabditida</taxon>
        <taxon>Tylenchina</taxon>
        <taxon>Panagrolaimomorpha</taxon>
        <taxon>Strongyloidoidea</taxon>
        <taxon>Alloionematidae</taxon>
        <taxon>Rhabditophanes</taxon>
    </lineage>
</organism>
<proteinExistence type="predicted"/>
<protein>
    <submittedName>
        <fullName evidence="2">Phage protein</fullName>
    </submittedName>
</protein>